<keyword evidence="5 7" id="KW-1133">Transmembrane helix</keyword>
<feature type="transmembrane region" description="Helical" evidence="7">
    <location>
        <begin position="201"/>
        <end position="224"/>
    </location>
</feature>
<evidence type="ECO:0000313" key="9">
    <source>
        <dbReference type="EMBL" id="GIE26410.1"/>
    </source>
</evidence>
<feature type="transmembrane region" description="Helical" evidence="7">
    <location>
        <begin position="236"/>
        <end position="256"/>
    </location>
</feature>
<dbReference type="Proteomes" id="UP000603200">
    <property type="component" value="Unassembled WGS sequence"/>
</dbReference>
<name>A0ABQ4A6C7_9ACTN</name>
<feature type="transmembrane region" description="Helical" evidence="7">
    <location>
        <begin position="12"/>
        <end position="32"/>
    </location>
</feature>
<comment type="subcellular location">
    <subcellularLocation>
        <location evidence="1">Cell membrane</location>
        <topology evidence="1">Multi-pass membrane protein</topology>
    </subcellularLocation>
</comment>
<feature type="transmembrane region" description="Helical" evidence="7">
    <location>
        <begin position="292"/>
        <end position="313"/>
    </location>
</feature>
<feature type="domain" description="Major facilitator superfamily (MFS) profile" evidence="8">
    <location>
        <begin position="1"/>
        <end position="381"/>
    </location>
</feature>
<evidence type="ECO:0000313" key="10">
    <source>
        <dbReference type="Proteomes" id="UP000603200"/>
    </source>
</evidence>
<gene>
    <name evidence="9" type="ORF">Ahu01nite_095120</name>
</gene>
<keyword evidence="2" id="KW-0813">Transport</keyword>
<evidence type="ECO:0000256" key="2">
    <source>
        <dbReference type="ARBA" id="ARBA00022448"/>
    </source>
</evidence>
<feature type="transmembrane region" description="Helical" evidence="7">
    <location>
        <begin position="158"/>
        <end position="175"/>
    </location>
</feature>
<evidence type="ECO:0000256" key="3">
    <source>
        <dbReference type="ARBA" id="ARBA00022475"/>
    </source>
</evidence>
<protein>
    <submittedName>
        <fullName evidence="9">MFS transporter</fullName>
    </submittedName>
</protein>
<feature type="transmembrane region" description="Helical" evidence="7">
    <location>
        <begin position="70"/>
        <end position="89"/>
    </location>
</feature>
<evidence type="ECO:0000256" key="6">
    <source>
        <dbReference type="ARBA" id="ARBA00023136"/>
    </source>
</evidence>
<keyword evidence="4 7" id="KW-0812">Transmembrane</keyword>
<evidence type="ECO:0000256" key="7">
    <source>
        <dbReference type="SAM" id="Phobius"/>
    </source>
</evidence>
<keyword evidence="10" id="KW-1185">Reference proteome</keyword>
<dbReference type="SUPFAM" id="SSF103473">
    <property type="entry name" value="MFS general substrate transporter"/>
    <property type="match status" value="1"/>
</dbReference>
<organism evidence="9 10">
    <name type="scientific">Winogradskya humida</name>
    <dbReference type="NCBI Taxonomy" id="113566"/>
    <lineage>
        <taxon>Bacteria</taxon>
        <taxon>Bacillati</taxon>
        <taxon>Actinomycetota</taxon>
        <taxon>Actinomycetes</taxon>
        <taxon>Micromonosporales</taxon>
        <taxon>Micromonosporaceae</taxon>
        <taxon>Winogradskya</taxon>
    </lineage>
</organism>
<dbReference type="PROSITE" id="PS50850">
    <property type="entry name" value="MFS"/>
    <property type="match status" value="1"/>
</dbReference>
<dbReference type="Pfam" id="PF07690">
    <property type="entry name" value="MFS_1"/>
    <property type="match status" value="1"/>
</dbReference>
<dbReference type="InterPro" id="IPR050171">
    <property type="entry name" value="MFS_Transporters"/>
</dbReference>
<evidence type="ECO:0000259" key="8">
    <source>
        <dbReference type="PROSITE" id="PS50850"/>
    </source>
</evidence>
<dbReference type="Gene3D" id="1.20.1250.20">
    <property type="entry name" value="MFS general substrate transporter like domains"/>
    <property type="match status" value="1"/>
</dbReference>
<dbReference type="PANTHER" id="PTHR23517">
    <property type="entry name" value="RESISTANCE PROTEIN MDTM, PUTATIVE-RELATED-RELATED"/>
    <property type="match status" value="1"/>
</dbReference>
<dbReference type="InterPro" id="IPR036259">
    <property type="entry name" value="MFS_trans_sf"/>
</dbReference>
<evidence type="ECO:0000256" key="5">
    <source>
        <dbReference type="ARBA" id="ARBA00022989"/>
    </source>
</evidence>
<keyword evidence="3" id="KW-1003">Cell membrane</keyword>
<comment type="caution">
    <text evidence="9">The sequence shown here is derived from an EMBL/GenBank/DDBJ whole genome shotgun (WGS) entry which is preliminary data.</text>
</comment>
<dbReference type="InterPro" id="IPR020846">
    <property type="entry name" value="MFS_dom"/>
</dbReference>
<dbReference type="InterPro" id="IPR005829">
    <property type="entry name" value="Sugar_transporter_CS"/>
</dbReference>
<evidence type="ECO:0000256" key="1">
    <source>
        <dbReference type="ARBA" id="ARBA00004651"/>
    </source>
</evidence>
<feature type="transmembrane region" description="Helical" evidence="7">
    <location>
        <begin position="352"/>
        <end position="377"/>
    </location>
</feature>
<feature type="transmembrane region" description="Helical" evidence="7">
    <location>
        <begin position="325"/>
        <end position="346"/>
    </location>
</feature>
<dbReference type="EMBL" id="BOMN01000143">
    <property type="protein sequence ID" value="GIE26410.1"/>
    <property type="molecule type" value="Genomic_DNA"/>
</dbReference>
<dbReference type="InterPro" id="IPR011701">
    <property type="entry name" value="MFS"/>
</dbReference>
<accession>A0ABQ4A6C7</accession>
<evidence type="ECO:0000256" key="4">
    <source>
        <dbReference type="ARBA" id="ARBA00022692"/>
    </source>
</evidence>
<keyword evidence="6 7" id="KW-0472">Membrane</keyword>
<feature type="transmembrane region" description="Helical" evidence="7">
    <location>
        <begin position="268"/>
        <end position="286"/>
    </location>
</feature>
<sequence>MTTHTAWRRPAAGALVVGWGANMFASLLQTYRGDLSRVQVTGLFGAYAIGLIPALLVMARISDRFGRRRVLLSALLLGATGSAVILAAGSAFPGILAGRIIVGVSAGAAFGPATAWIKELSGPGEGARRATIALTSGFAAGPLVSGIVVQWLPAPHTTSYLIHIALVLLTLPLVWHAPEPGHQGAGAGGGLDLRELLTSRVFLTAVVPTAPWVFGAATVALAALPVLVPLGDYGPVGSGAAAAVTLGTGIAVQPWARRLALRSPAAPFRTGVAAVIIGMLVAALTAATASLVLLIVSAVLLGSAYGLLLVSGLQLVQSLARPADAATAVAVFYALTYVGFAFPVLVQALGDLWTPAGVLAGGAGLGVLAMASTIAAWPRERSARIPASPQAPARQSPL</sequence>
<reference evidence="9 10" key="1">
    <citation type="submission" date="2021-01" db="EMBL/GenBank/DDBJ databases">
        <title>Whole genome shotgun sequence of Actinoplanes humidus NBRC 14915.</title>
        <authorList>
            <person name="Komaki H."/>
            <person name="Tamura T."/>
        </authorList>
    </citation>
    <scope>NUCLEOTIDE SEQUENCE [LARGE SCALE GENOMIC DNA]</scope>
    <source>
        <strain evidence="9 10">NBRC 14915</strain>
    </source>
</reference>
<proteinExistence type="predicted"/>
<dbReference type="PROSITE" id="PS00216">
    <property type="entry name" value="SUGAR_TRANSPORT_1"/>
    <property type="match status" value="1"/>
</dbReference>
<feature type="transmembrane region" description="Helical" evidence="7">
    <location>
        <begin position="95"/>
        <end position="117"/>
    </location>
</feature>
<feature type="transmembrane region" description="Helical" evidence="7">
    <location>
        <begin position="129"/>
        <end position="152"/>
    </location>
</feature>
<feature type="transmembrane region" description="Helical" evidence="7">
    <location>
        <begin position="38"/>
        <end position="58"/>
    </location>
</feature>